<name>A0A9P8AI11_9ASCO</name>
<feature type="domain" description="CNH" evidence="4">
    <location>
        <begin position="964"/>
        <end position="1262"/>
    </location>
</feature>
<dbReference type="InterPro" id="IPR057283">
    <property type="entry name" value="RGF3_WH"/>
</dbReference>
<keyword evidence="6" id="KW-1185">Reference proteome</keyword>
<evidence type="ECO:0000256" key="2">
    <source>
        <dbReference type="SAM" id="MobiDB-lite"/>
    </source>
</evidence>
<dbReference type="PROSITE" id="PS50219">
    <property type="entry name" value="CNH"/>
    <property type="match status" value="1"/>
</dbReference>
<feature type="compositionally biased region" description="Low complexity" evidence="2">
    <location>
        <begin position="233"/>
        <end position="246"/>
    </location>
</feature>
<dbReference type="InterPro" id="IPR035899">
    <property type="entry name" value="DBL_dom_sf"/>
</dbReference>
<proteinExistence type="predicted"/>
<dbReference type="PANTHER" id="PTHR46572:SF1">
    <property type="entry name" value="RHO1 GUANINE NUCLEOTIDE EXCHANGE FACTOR TUS1"/>
    <property type="match status" value="1"/>
</dbReference>
<dbReference type="RefSeq" id="XP_043048657.1">
    <property type="nucleotide sequence ID" value="XM_043192025.1"/>
</dbReference>
<evidence type="ECO:0000259" key="4">
    <source>
        <dbReference type="PROSITE" id="PS50219"/>
    </source>
</evidence>
<accession>A0A9P8AI11</accession>
<dbReference type="SMART" id="SM00233">
    <property type="entry name" value="PH"/>
    <property type="match status" value="1"/>
</dbReference>
<evidence type="ECO:0000256" key="1">
    <source>
        <dbReference type="ARBA" id="ARBA00022658"/>
    </source>
</evidence>
<gene>
    <name evidence="5" type="ORF">KQ657_001225</name>
</gene>
<dbReference type="Pfam" id="PF00780">
    <property type="entry name" value="CNH"/>
    <property type="match status" value="1"/>
</dbReference>
<organism evidence="5 6">
    <name type="scientific">Scheffersomyces spartinae</name>
    <dbReference type="NCBI Taxonomy" id="45513"/>
    <lineage>
        <taxon>Eukaryota</taxon>
        <taxon>Fungi</taxon>
        <taxon>Dikarya</taxon>
        <taxon>Ascomycota</taxon>
        <taxon>Saccharomycotina</taxon>
        <taxon>Pichiomycetes</taxon>
        <taxon>Debaryomycetaceae</taxon>
        <taxon>Scheffersomyces</taxon>
    </lineage>
</organism>
<dbReference type="InterPro" id="IPR052233">
    <property type="entry name" value="Rho-type_GEFs"/>
</dbReference>
<keyword evidence="1" id="KW-0344">Guanine-nucleotide releasing factor</keyword>
<dbReference type="SMART" id="SM00036">
    <property type="entry name" value="CNH"/>
    <property type="match status" value="1"/>
</dbReference>
<dbReference type="Gene3D" id="1.20.900.10">
    <property type="entry name" value="Dbl homology (DH) domain"/>
    <property type="match status" value="1"/>
</dbReference>
<dbReference type="SUPFAM" id="SSF50729">
    <property type="entry name" value="PH domain-like"/>
    <property type="match status" value="1"/>
</dbReference>
<dbReference type="EMBL" id="JAHMUF010000014">
    <property type="protein sequence ID" value="KAG7193108.1"/>
    <property type="molecule type" value="Genomic_DNA"/>
</dbReference>
<comment type="caution">
    <text evidence="5">The sequence shown here is derived from an EMBL/GenBank/DDBJ whole genome shotgun (WGS) entry which is preliminary data.</text>
</comment>
<dbReference type="OrthoDB" id="660555at2759"/>
<feature type="region of interest" description="Disordered" evidence="2">
    <location>
        <begin position="1"/>
        <end position="32"/>
    </location>
</feature>
<dbReference type="Gene3D" id="2.30.29.30">
    <property type="entry name" value="Pleckstrin-homology domain (PH domain)/Phosphotyrosine-binding domain (PTB)"/>
    <property type="match status" value="1"/>
</dbReference>
<feature type="region of interest" description="Disordered" evidence="2">
    <location>
        <begin position="150"/>
        <end position="169"/>
    </location>
</feature>
<evidence type="ECO:0000259" key="3">
    <source>
        <dbReference type="PROSITE" id="PS50003"/>
    </source>
</evidence>
<reference evidence="5" key="1">
    <citation type="submission" date="2021-03" db="EMBL/GenBank/DDBJ databases">
        <authorList>
            <person name="Palmer J.M."/>
        </authorList>
    </citation>
    <scope>NUCLEOTIDE SEQUENCE</scope>
    <source>
        <strain evidence="5">ARV_011</strain>
    </source>
</reference>
<dbReference type="GeneID" id="66114599"/>
<dbReference type="InterPro" id="IPR011993">
    <property type="entry name" value="PH-like_dom_sf"/>
</dbReference>
<dbReference type="PANTHER" id="PTHR46572">
    <property type="entry name" value="RHO1 GDP-GTP EXCHANGE PROTEIN 1-RELATED"/>
    <property type="match status" value="1"/>
</dbReference>
<feature type="compositionally biased region" description="Low complexity" evidence="2">
    <location>
        <begin position="8"/>
        <end position="17"/>
    </location>
</feature>
<dbReference type="Pfam" id="PF23582">
    <property type="entry name" value="WHD_RGF3"/>
    <property type="match status" value="1"/>
</dbReference>
<dbReference type="Proteomes" id="UP000790833">
    <property type="component" value="Unassembled WGS sequence"/>
</dbReference>
<feature type="domain" description="PH" evidence="3">
    <location>
        <begin position="787"/>
        <end position="891"/>
    </location>
</feature>
<dbReference type="SUPFAM" id="SSF48065">
    <property type="entry name" value="DBL homology domain (DH-domain)"/>
    <property type="match status" value="1"/>
</dbReference>
<dbReference type="PROSITE" id="PS50003">
    <property type="entry name" value="PH_DOMAIN"/>
    <property type="match status" value="1"/>
</dbReference>
<dbReference type="GO" id="GO:0005085">
    <property type="term" value="F:guanyl-nucleotide exchange factor activity"/>
    <property type="evidence" value="ECO:0007669"/>
    <property type="project" value="UniProtKB-KW"/>
</dbReference>
<feature type="region of interest" description="Disordered" evidence="2">
    <location>
        <begin position="224"/>
        <end position="255"/>
    </location>
</feature>
<evidence type="ECO:0000313" key="5">
    <source>
        <dbReference type="EMBL" id="KAG7193108.1"/>
    </source>
</evidence>
<protein>
    <submittedName>
        <fullName evidence="5">Uncharacterized protein</fullName>
    </submittedName>
</protein>
<sequence length="1288" mass="147060">MGGHDSSPEMMNPNSSSGYFSSPQTEDMFPPLPNVIRPRGPMELDLRPYRQRAGFQSLSRSENDRLVSTDSPSTIINDDFICPLPPLKYQFTYNGTINNPNATATATEQGSYITKRYFDVPASHVHQRPSLSPQSSFQVDDEDEFESVNVPYPFQRSPDGLKGPLESKVESPHMEFTAYNSRHSTQSQPQKPSSHSIYTLQSDLSIVSLPSAFSSSQEFVGRSDSSSFGVPRSSSLHSNSITTSPSLLGRNPSSASDYLHRNTTLYEQYNFYTAENDDEDEDDDDAVNEHFDTILRENLVQHDFPELPSSESEFDGDDDYIADILGYESPKRSSSPLVPGLTNNVLLIPNEAPQELLVLPKLPFSATSLHTRHFIKCNNVSHLSQLFKWSLLLHSWSNGEVIKRKEYRNALIKLLGFHRKDVPVDVLISNADQVIRSFLKAGGIHYETTDNEGNLQVNDATIKKQKKDDQVIIFVTEADINGVLPDLSLCYSFYRTHDSEETLRCFSHICYLNRKIEYEKQWKNMDINNLQLNADWETHWKWTADELQRLDRNLAKRQSHIFDFFRFEQAFSKQANIYINDFAPRFIQVVERIIGPKNVLTVSTLRNDFLLLPRSIYDIHREYLLIPLLYKLIEGGKFITDITGIVEIYCNWADKVRPVILRHAEMVPYITGLLMNDSLKQWVNELSRSIPSILSGRLDSLMLVKHLFNDRFFRLPSSFTTLRSSFDKSEPEYAALTRAEVIIKNITSEINTEVGLSENRFAIRGVTRRLAWDTPKVDMRLNSPDRKLIFKSDLKKKDTVGKSTVHLILFDNYLIITQITGVNIFRVIAPPIPTEYLLVEDRKRDTESTEETDAIYSFRVRFAGRGKSYIFLTDQERLKDEWLRNLKKARSNFCVKVRDAAVFDIKVLSNTCFAYDLASKVSKLPICAPNDPVENMCTKALIQLESWGYKGELNFPGALNRLVQNKVSCATWVFHQGVKFYFVGMSNGIYCSDLKGRWKKVVSEEAIKLEADPHLQLLIVMSSKALRYFLLARLIQIYIDKGEYKKCVTLHRGQISFFEMAQHKGITTLFWGSKKSSTSTNFLAMIPACDKRGVFSSFKSVKEFYVEAECYGMSIFNLTFAVHTKKGLEILRMDNFIPVSIPVIPRASDKAKDEPKLRLILKAVEPPVEPKGMYMLGDHELLLVYHNCAIFSNRKGILSRVYIHEFNIKAESVAFVDNHLILICDQVIEIWEVSLNPESASILKQVIIGKGIQLIGSGKNLFFSMANPLVPGLQCLFELELRNKDNHH</sequence>
<evidence type="ECO:0000313" key="6">
    <source>
        <dbReference type="Proteomes" id="UP000790833"/>
    </source>
</evidence>
<dbReference type="InterPro" id="IPR001180">
    <property type="entry name" value="CNH_dom"/>
</dbReference>
<dbReference type="InterPro" id="IPR001849">
    <property type="entry name" value="PH_domain"/>
</dbReference>